<dbReference type="Pfam" id="PF00707">
    <property type="entry name" value="IF3_C"/>
    <property type="match status" value="1"/>
</dbReference>
<dbReference type="SUPFAM" id="SSF54364">
    <property type="entry name" value="Translation initiation factor IF3, N-terminal domain"/>
    <property type="match status" value="1"/>
</dbReference>
<dbReference type="GO" id="GO:0032790">
    <property type="term" value="P:ribosome disassembly"/>
    <property type="evidence" value="ECO:0007669"/>
    <property type="project" value="TreeGrafter"/>
</dbReference>
<evidence type="ECO:0000256" key="5">
    <source>
        <dbReference type="RuleBase" id="RU000646"/>
    </source>
</evidence>
<dbReference type="InterPro" id="IPR001288">
    <property type="entry name" value="Translation_initiation_fac_3"/>
</dbReference>
<keyword evidence="2 5" id="KW-0396">Initiation factor</keyword>
<dbReference type="AlphaFoldDB" id="A0A554JC04"/>
<organism evidence="8 9">
    <name type="scientific">Candidatus Berkelbacteria bacterium Gr01-1014_85</name>
    <dbReference type="NCBI Taxonomy" id="2017150"/>
    <lineage>
        <taxon>Bacteria</taxon>
        <taxon>Candidatus Berkelbacteria</taxon>
    </lineage>
</organism>
<sequence>MVLVNPAATQPVVRLIDYGKFLYEQEKKEKRQRARQHAGELKEVKLSFKIDEHDFQTKLERAKGFLDAGMKVKVFLQLHGRENIFADKALAIIRRFQVELDADYESEPQKVGNRYLTILRKRKGN</sequence>
<dbReference type="NCBIfam" id="TIGR00168">
    <property type="entry name" value="infC"/>
    <property type="match status" value="1"/>
</dbReference>
<proteinExistence type="inferred from homology"/>
<dbReference type="PROSITE" id="PS00938">
    <property type="entry name" value="IF3"/>
    <property type="match status" value="1"/>
</dbReference>
<dbReference type="EMBL" id="VMFD01000026">
    <property type="protein sequence ID" value="TSC65820.1"/>
    <property type="molecule type" value="Genomic_DNA"/>
</dbReference>
<dbReference type="GO" id="GO:0005737">
    <property type="term" value="C:cytoplasm"/>
    <property type="evidence" value="ECO:0007669"/>
    <property type="project" value="UniProtKB-SubCell"/>
</dbReference>
<gene>
    <name evidence="8" type="ORF">CEO22_342</name>
</gene>
<comment type="subunit">
    <text evidence="5">Monomer.</text>
</comment>
<protein>
    <recommendedName>
        <fullName evidence="4 5">Translation initiation factor IF-3</fullName>
    </recommendedName>
</protein>
<accession>A0A554JC04</accession>
<dbReference type="GO" id="GO:0043022">
    <property type="term" value="F:ribosome binding"/>
    <property type="evidence" value="ECO:0007669"/>
    <property type="project" value="TreeGrafter"/>
</dbReference>
<comment type="function">
    <text evidence="5">IF-3 binds to the 30S ribosomal subunit and shifts the equilibrium between 70S ribosomes and their 50S and 30S subunits in favor of the free subunits, thus enhancing the availability of 30S subunits on which protein synthesis initiation begins.</text>
</comment>
<dbReference type="Proteomes" id="UP000316253">
    <property type="component" value="Unassembled WGS sequence"/>
</dbReference>
<feature type="domain" description="Translation initiation factor 3 C-terminal" evidence="6">
    <location>
        <begin position="40"/>
        <end position="120"/>
    </location>
</feature>
<comment type="caution">
    <text evidence="8">The sequence shown here is derived from an EMBL/GenBank/DDBJ whole genome shotgun (WGS) entry which is preliminary data.</text>
</comment>
<evidence type="ECO:0000259" key="6">
    <source>
        <dbReference type="Pfam" id="PF00707"/>
    </source>
</evidence>
<dbReference type="SUPFAM" id="SSF55200">
    <property type="entry name" value="Translation initiation factor IF3, C-terminal domain"/>
    <property type="match status" value="1"/>
</dbReference>
<dbReference type="InterPro" id="IPR036788">
    <property type="entry name" value="T_IF-3_C_sf"/>
</dbReference>
<comment type="subcellular location">
    <subcellularLocation>
        <location evidence="5">Cytoplasm</location>
    </subcellularLocation>
</comment>
<evidence type="ECO:0000256" key="1">
    <source>
        <dbReference type="ARBA" id="ARBA00005439"/>
    </source>
</evidence>
<reference evidence="8 9" key="1">
    <citation type="submission" date="2017-08" db="EMBL/GenBank/DDBJ databases">
        <title>Mechanisms for carbon and nitrogen cycling indicate functional differentiation within the Candidate Phyla Radiation.</title>
        <authorList>
            <person name="Danczak R.E."/>
            <person name="Johnston M.D."/>
            <person name="Kenah C."/>
            <person name="Slattery M."/>
            <person name="Wrighton K.C."/>
            <person name="Wilkins M.J."/>
        </authorList>
    </citation>
    <scope>NUCLEOTIDE SEQUENCE [LARGE SCALE GENOMIC DNA]</scope>
    <source>
        <strain evidence="8">Gr01-1014_85</strain>
    </source>
</reference>
<evidence type="ECO:0000259" key="7">
    <source>
        <dbReference type="Pfam" id="PF05198"/>
    </source>
</evidence>
<dbReference type="PANTHER" id="PTHR10938">
    <property type="entry name" value="TRANSLATION INITIATION FACTOR IF-3"/>
    <property type="match status" value="1"/>
</dbReference>
<evidence type="ECO:0000256" key="2">
    <source>
        <dbReference type="ARBA" id="ARBA00022540"/>
    </source>
</evidence>
<dbReference type="Gene3D" id="3.30.110.10">
    <property type="entry name" value="Translation initiation factor 3 (IF-3), C-terminal domain"/>
    <property type="match status" value="1"/>
</dbReference>
<dbReference type="InterPro" id="IPR019815">
    <property type="entry name" value="Translation_initiation_fac_3_C"/>
</dbReference>
<evidence type="ECO:0000256" key="4">
    <source>
        <dbReference type="NCBIfam" id="TIGR00168"/>
    </source>
</evidence>
<name>A0A554JC04_9BACT</name>
<evidence type="ECO:0000313" key="9">
    <source>
        <dbReference type="Proteomes" id="UP000316253"/>
    </source>
</evidence>
<dbReference type="InterPro" id="IPR019814">
    <property type="entry name" value="Translation_initiation_fac_3_N"/>
</dbReference>
<dbReference type="PANTHER" id="PTHR10938:SF0">
    <property type="entry name" value="TRANSLATION INITIATION FACTOR IF-3, MITOCHONDRIAL"/>
    <property type="match status" value="1"/>
</dbReference>
<evidence type="ECO:0000256" key="3">
    <source>
        <dbReference type="ARBA" id="ARBA00022917"/>
    </source>
</evidence>
<dbReference type="GO" id="GO:0003743">
    <property type="term" value="F:translation initiation factor activity"/>
    <property type="evidence" value="ECO:0007669"/>
    <property type="project" value="UniProtKB-UniRule"/>
</dbReference>
<dbReference type="InterPro" id="IPR036787">
    <property type="entry name" value="T_IF-3_N_sf"/>
</dbReference>
<dbReference type="Gene3D" id="3.10.20.80">
    <property type="entry name" value="Translation initiation factor 3 (IF-3), N-terminal domain"/>
    <property type="match status" value="1"/>
</dbReference>
<feature type="domain" description="Translation initiation factor 3 N-terminal" evidence="7">
    <location>
        <begin position="2"/>
        <end position="31"/>
    </location>
</feature>
<dbReference type="Pfam" id="PF05198">
    <property type="entry name" value="IF3_N"/>
    <property type="match status" value="1"/>
</dbReference>
<comment type="similarity">
    <text evidence="1 5">Belongs to the IF-3 family.</text>
</comment>
<dbReference type="InterPro" id="IPR019813">
    <property type="entry name" value="Translation_initiation_fac3_CS"/>
</dbReference>
<evidence type="ECO:0000313" key="8">
    <source>
        <dbReference type="EMBL" id="TSC65820.1"/>
    </source>
</evidence>
<keyword evidence="3 5" id="KW-0648">Protein biosynthesis</keyword>